<dbReference type="CDD" id="cd01948">
    <property type="entry name" value="EAL"/>
    <property type="match status" value="1"/>
</dbReference>
<dbReference type="InterPro" id="IPR043128">
    <property type="entry name" value="Rev_trsase/Diguanyl_cyclase"/>
</dbReference>
<dbReference type="SUPFAM" id="SSF55073">
    <property type="entry name" value="Nucleotide cyclase"/>
    <property type="match status" value="1"/>
</dbReference>
<evidence type="ECO:0000256" key="1">
    <source>
        <dbReference type="SAM" id="Phobius"/>
    </source>
</evidence>
<protein>
    <recommendedName>
        <fullName evidence="8">EAL domain-containing protein</fullName>
    </recommendedName>
</protein>
<keyword evidence="1" id="KW-0812">Transmembrane</keyword>
<dbReference type="PROSITE" id="PS50112">
    <property type="entry name" value="PAS"/>
    <property type="match status" value="1"/>
</dbReference>
<dbReference type="InterPro" id="IPR029787">
    <property type="entry name" value="Nucleotide_cyclase"/>
</dbReference>
<evidence type="ECO:0000313" key="7">
    <source>
        <dbReference type="Proteomes" id="UP000286268"/>
    </source>
</evidence>
<dbReference type="InterPro" id="IPR000014">
    <property type="entry name" value="PAS"/>
</dbReference>
<evidence type="ECO:0000259" key="3">
    <source>
        <dbReference type="PROSITE" id="PS50113"/>
    </source>
</evidence>
<dbReference type="NCBIfam" id="TIGR00254">
    <property type="entry name" value="GGDEF"/>
    <property type="match status" value="1"/>
</dbReference>
<evidence type="ECO:0000259" key="4">
    <source>
        <dbReference type="PROSITE" id="PS50883"/>
    </source>
</evidence>
<keyword evidence="1" id="KW-1133">Transmembrane helix</keyword>
<name>A0A3R5VAD5_9CLOT</name>
<dbReference type="RefSeq" id="WP_128214555.1">
    <property type="nucleotide sequence ID" value="NZ_CP025746.1"/>
</dbReference>
<gene>
    <name evidence="6" type="ORF">C1I91_20590</name>
</gene>
<dbReference type="InterPro" id="IPR052155">
    <property type="entry name" value="Biofilm_reg_signaling"/>
</dbReference>
<dbReference type="Pfam" id="PF00563">
    <property type="entry name" value="EAL"/>
    <property type="match status" value="1"/>
</dbReference>
<evidence type="ECO:0000259" key="5">
    <source>
        <dbReference type="PROSITE" id="PS50887"/>
    </source>
</evidence>
<dbReference type="Gene3D" id="3.20.20.450">
    <property type="entry name" value="EAL domain"/>
    <property type="match status" value="1"/>
</dbReference>
<dbReference type="InterPro" id="IPR000700">
    <property type="entry name" value="PAS-assoc_C"/>
</dbReference>
<organism evidence="6 7">
    <name type="scientific">Clostridium manihotivorum</name>
    <dbReference type="NCBI Taxonomy" id="2320868"/>
    <lineage>
        <taxon>Bacteria</taxon>
        <taxon>Bacillati</taxon>
        <taxon>Bacillota</taxon>
        <taxon>Clostridia</taxon>
        <taxon>Eubacteriales</taxon>
        <taxon>Clostridiaceae</taxon>
        <taxon>Clostridium</taxon>
    </lineage>
</organism>
<dbReference type="KEGG" id="cmah:C1I91_20590"/>
<dbReference type="AlphaFoldDB" id="A0A3R5VAD5"/>
<keyword evidence="1" id="KW-0472">Membrane</keyword>
<evidence type="ECO:0000259" key="2">
    <source>
        <dbReference type="PROSITE" id="PS50112"/>
    </source>
</evidence>
<dbReference type="InterPro" id="IPR035965">
    <property type="entry name" value="PAS-like_dom_sf"/>
</dbReference>
<dbReference type="CDD" id="cd00130">
    <property type="entry name" value="PAS"/>
    <property type="match status" value="1"/>
</dbReference>
<reference evidence="6 7" key="1">
    <citation type="submission" date="2018-01" db="EMBL/GenBank/DDBJ databases">
        <title>Genome Sequencing and Assembly of Anaerobacter polyendosporus strain CT4.</title>
        <authorList>
            <person name="Tachaapaikoon C."/>
            <person name="Sutheeworapong S."/>
            <person name="Jenjaroenpun P."/>
            <person name="Wongsurawat T."/>
            <person name="Nookeaw I."/>
            <person name="Cheawchanlertfa P."/>
            <person name="Kosugi A."/>
            <person name="Cheevadhanarak S."/>
            <person name="Ratanakhanokchai K."/>
        </authorList>
    </citation>
    <scope>NUCLEOTIDE SEQUENCE [LARGE SCALE GENOMIC DNA]</scope>
    <source>
        <strain evidence="6 7">CT4</strain>
    </source>
</reference>
<dbReference type="PROSITE" id="PS50883">
    <property type="entry name" value="EAL"/>
    <property type="match status" value="1"/>
</dbReference>
<dbReference type="SMART" id="SM00052">
    <property type="entry name" value="EAL"/>
    <property type="match status" value="1"/>
</dbReference>
<dbReference type="Gene3D" id="3.30.450.20">
    <property type="entry name" value="PAS domain"/>
    <property type="match status" value="1"/>
</dbReference>
<dbReference type="SMART" id="SM00267">
    <property type="entry name" value="GGDEF"/>
    <property type="match status" value="1"/>
</dbReference>
<accession>A0A3R5VAD5</accession>
<dbReference type="PANTHER" id="PTHR44757:SF2">
    <property type="entry name" value="BIOFILM ARCHITECTURE MAINTENANCE PROTEIN MBAA"/>
    <property type="match status" value="1"/>
</dbReference>
<proteinExistence type="predicted"/>
<feature type="transmembrane region" description="Helical" evidence="1">
    <location>
        <begin position="77"/>
        <end position="97"/>
    </location>
</feature>
<dbReference type="SMART" id="SM00091">
    <property type="entry name" value="PAS"/>
    <property type="match status" value="1"/>
</dbReference>
<evidence type="ECO:0000313" key="6">
    <source>
        <dbReference type="EMBL" id="QAA33835.1"/>
    </source>
</evidence>
<dbReference type="InterPro" id="IPR035919">
    <property type="entry name" value="EAL_sf"/>
</dbReference>
<dbReference type="InterPro" id="IPR001633">
    <property type="entry name" value="EAL_dom"/>
</dbReference>
<dbReference type="SMART" id="SM00086">
    <property type="entry name" value="PAC"/>
    <property type="match status" value="1"/>
</dbReference>
<dbReference type="PROSITE" id="PS50113">
    <property type="entry name" value="PAC"/>
    <property type="match status" value="1"/>
</dbReference>
<sequence>MLLNFLSKLLKPNTIDEDKLLDYLKYDYDIKPAKEALKITLIYGIVGVLWVIASDEILSLVAKDVNTFKTLAMFKGWLYVSITMIIVYSLIFTKLTLFKRALEKIHDNYEIMSSANEELVALQEDLKEQFIESEKHRNALETSEQRYELAVEGADCGIWDWDVENDQWYFSAKCRKYLGFEDHELKNDIRDWIRLLHPDTKAQALSRINDYVMSGDTAYESTFKMRCKDGSYKWMLSKGKSIRNSEGKVIRVAGSFADITTYVEMNEKLNSMAYYDMLTELPNRFLLEDSLEKLIKEANEDKRRFALVYMDIDNFKNINDTMGHLCGDKLLKDVATILKEKIKQPNIIARLGGDEFAIVFVDIEDKKQVVSKVKELIQCLRKPWVIEGQEFFISFSAGIALYPGHGETLSVLMKNADMAMYYVKKNMKDDYCFYNSEMEELNLNQVKLVNDLRRAIDNEQFILYYQPIINLYDSQVNGVEALIRWYHPEKGMIPPIDFIPLAEEAGLIYDIEKWVLKTALIQKKQWEEKGYDNIKMSVNISGKAVVNEGFIGYIKNLTEEITCNYDDVQFEVTETAFMEDLDLAINNLKQIKKTGIKIALDDFGTGYSSLTYLKKLPIDVVKLDRGFIKTTTNIEEEPIIHYVIKLINRLELKLVAEGVETIKQLNFLKKNHCDYAQGYLFSRPVESKEVESYFTMKQDSF</sequence>
<feature type="domain" description="PAS" evidence="2">
    <location>
        <begin position="143"/>
        <end position="215"/>
    </location>
</feature>
<dbReference type="Pfam" id="PF08447">
    <property type="entry name" value="PAS_3"/>
    <property type="match status" value="1"/>
</dbReference>
<feature type="domain" description="EAL" evidence="4">
    <location>
        <begin position="445"/>
        <end position="698"/>
    </location>
</feature>
<evidence type="ECO:0008006" key="8">
    <source>
        <dbReference type="Google" id="ProtNLM"/>
    </source>
</evidence>
<dbReference type="PANTHER" id="PTHR44757">
    <property type="entry name" value="DIGUANYLATE CYCLASE DGCP"/>
    <property type="match status" value="1"/>
</dbReference>
<dbReference type="InterPro" id="IPR001610">
    <property type="entry name" value="PAC"/>
</dbReference>
<feature type="domain" description="GGDEF" evidence="5">
    <location>
        <begin position="303"/>
        <end position="436"/>
    </location>
</feature>
<dbReference type="EMBL" id="CP025746">
    <property type="protein sequence ID" value="QAA33835.1"/>
    <property type="molecule type" value="Genomic_DNA"/>
</dbReference>
<dbReference type="Gene3D" id="3.30.70.270">
    <property type="match status" value="1"/>
</dbReference>
<dbReference type="OrthoDB" id="9762141at2"/>
<keyword evidence="7" id="KW-1185">Reference proteome</keyword>
<dbReference type="NCBIfam" id="TIGR00229">
    <property type="entry name" value="sensory_box"/>
    <property type="match status" value="1"/>
</dbReference>
<dbReference type="PROSITE" id="PS50887">
    <property type="entry name" value="GGDEF"/>
    <property type="match status" value="1"/>
</dbReference>
<dbReference type="InterPro" id="IPR000160">
    <property type="entry name" value="GGDEF_dom"/>
</dbReference>
<dbReference type="SUPFAM" id="SSF141868">
    <property type="entry name" value="EAL domain-like"/>
    <property type="match status" value="1"/>
</dbReference>
<dbReference type="CDD" id="cd01949">
    <property type="entry name" value="GGDEF"/>
    <property type="match status" value="1"/>
</dbReference>
<feature type="domain" description="PAC" evidence="3">
    <location>
        <begin position="219"/>
        <end position="271"/>
    </location>
</feature>
<dbReference type="SUPFAM" id="SSF55785">
    <property type="entry name" value="PYP-like sensor domain (PAS domain)"/>
    <property type="match status" value="1"/>
</dbReference>
<dbReference type="InterPro" id="IPR013655">
    <property type="entry name" value="PAS_fold_3"/>
</dbReference>
<dbReference type="Proteomes" id="UP000286268">
    <property type="component" value="Chromosome"/>
</dbReference>
<feature type="transmembrane region" description="Helical" evidence="1">
    <location>
        <begin position="41"/>
        <end position="62"/>
    </location>
</feature>
<dbReference type="Pfam" id="PF00990">
    <property type="entry name" value="GGDEF"/>
    <property type="match status" value="1"/>
</dbReference>